<comment type="similarity">
    <text evidence="1">Belongs to the universal stress protein A family.</text>
</comment>
<dbReference type="SUPFAM" id="SSF52402">
    <property type="entry name" value="Adenine nucleotide alpha hydrolases-like"/>
    <property type="match status" value="1"/>
</dbReference>
<dbReference type="InterPro" id="IPR014729">
    <property type="entry name" value="Rossmann-like_a/b/a_fold"/>
</dbReference>
<dbReference type="Gene3D" id="3.40.50.620">
    <property type="entry name" value="HUPs"/>
    <property type="match status" value="1"/>
</dbReference>
<dbReference type="KEGG" id="htu:Htur_2068"/>
<evidence type="ECO:0000313" key="4">
    <source>
        <dbReference type="Proteomes" id="UP000001903"/>
    </source>
</evidence>
<dbReference type="Proteomes" id="UP000001903">
    <property type="component" value="Chromosome"/>
</dbReference>
<keyword evidence="4" id="KW-1185">Reference proteome</keyword>
<feature type="domain" description="UspA" evidence="2">
    <location>
        <begin position="12"/>
        <end position="145"/>
    </location>
</feature>
<dbReference type="HOGENOM" id="CLU_049301_11_4_2"/>
<dbReference type="InterPro" id="IPR006015">
    <property type="entry name" value="Universal_stress_UspA"/>
</dbReference>
<proteinExistence type="inferred from homology"/>
<dbReference type="AlphaFoldDB" id="D2RT71"/>
<dbReference type="InterPro" id="IPR006016">
    <property type="entry name" value="UspA"/>
</dbReference>
<sequence length="145" mass="15594">MFIGNVYHHMDTHILVPFDGSRPARHALEHALENFPDAEITVLTVIDEVGYSSEHLASEETGQLFASAKRRLETAEAIADECGGSIRCVADIGPTCKTITEYAEVADVDHVVIGTHGRTGLSRIIVGSVAETVIRQSPSPVTAVK</sequence>
<dbReference type="EMBL" id="CP001860">
    <property type="protein sequence ID" value="ADB60951.1"/>
    <property type="molecule type" value="Genomic_DNA"/>
</dbReference>
<dbReference type="eggNOG" id="arCOG02053">
    <property type="taxonomic scope" value="Archaea"/>
</dbReference>
<dbReference type="PANTHER" id="PTHR46268:SF24">
    <property type="entry name" value="UNIVERSAL STRESS PROTEIN"/>
    <property type="match status" value="1"/>
</dbReference>
<dbReference type="Pfam" id="PF00582">
    <property type="entry name" value="Usp"/>
    <property type="match status" value="1"/>
</dbReference>
<evidence type="ECO:0000313" key="3">
    <source>
        <dbReference type="EMBL" id="ADB60951.1"/>
    </source>
</evidence>
<gene>
    <name evidence="3" type="ordered locus">Htur_2068</name>
</gene>
<accession>D2RT71</accession>
<name>D2RT71_HALTV</name>
<dbReference type="PRINTS" id="PR01438">
    <property type="entry name" value="UNVRSLSTRESS"/>
</dbReference>
<dbReference type="PANTHER" id="PTHR46268">
    <property type="entry name" value="STRESS RESPONSE PROTEIN NHAX"/>
    <property type="match status" value="1"/>
</dbReference>
<evidence type="ECO:0000256" key="1">
    <source>
        <dbReference type="ARBA" id="ARBA00008791"/>
    </source>
</evidence>
<dbReference type="STRING" id="543526.Htur_2068"/>
<reference evidence="3 4" key="1">
    <citation type="journal article" date="2010" name="Stand. Genomic Sci.">
        <title>Complete genome sequence of Haloterrigena turkmenica type strain (4k).</title>
        <authorList>
            <person name="Saunders E."/>
            <person name="Tindall B.J."/>
            <person name="Fahnrich R."/>
            <person name="Lapidus A."/>
            <person name="Copeland A."/>
            <person name="Del Rio T.G."/>
            <person name="Lucas S."/>
            <person name="Chen F."/>
            <person name="Tice H."/>
            <person name="Cheng J.F."/>
            <person name="Han C."/>
            <person name="Detter J.C."/>
            <person name="Bruce D."/>
            <person name="Goodwin L."/>
            <person name="Chain P."/>
            <person name="Pitluck S."/>
            <person name="Pati A."/>
            <person name="Ivanova N."/>
            <person name="Mavromatis K."/>
            <person name="Chen A."/>
            <person name="Palaniappan K."/>
            <person name="Land M."/>
            <person name="Hauser L."/>
            <person name="Chang Y.J."/>
            <person name="Jeffries C.D."/>
            <person name="Brettin T."/>
            <person name="Rohde M."/>
            <person name="Goker M."/>
            <person name="Bristow J."/>
            <person name="Eisen J.A."/>
            <person name="Markowitz V."/>
            <person name="Hugenholtz P."/>
            <person name="Klenk H.P."/>
            <person name="Kyrpides N.C."/>
        </authorList>
    </citation>
    <scope>NUCLEOTIDE SEQUENCE [LARGE SCALE GENOMIC DNA]</scope>
    <source>
        <strain evidence="4">ATCC 51198 / DSM 5511 / JCM 9101 / NCIMB 13204 / VKM B-1734 / 4k</strain>
    </source>
</reference>
<dbReference type="CDD" id="cd00293">
    <property type="entry name" value="USP-like"/>
    <property type="match status" value="1"/>
</dbReference>
<organism evidence="3 4">
    <name type="scientific">Haloterrigena turkmenica (strain ATCC 51198 / DSM 5511 / JCM 9101 / NCIMB 13204 / VKM B-1734 / 4k)</name>
    <name type="common">Halococcus turkmenicus</name>
    <dbReference type="NCBI Taxonomy" id="543526"/>
    <lineage>
        <taxon>Archaea</taxon>
        <taxon>Methanobacteriati</taxon>
        <taxon>Methanobacteriota</taxon>
        <taxon>Stenosarchaea group</taxon>
        <taxon>Halobacteria</taxon>
        <taxon>Halobacteriales</taxon>
        <taxon>Natrialbaceae</taxon>
        <taxon>Haloterrigena</taxon>
    </lineage>
</organism>
<evidence type="ECO:0000259" key="2">
    <source>
        <dbReference type="Pfam" id="PF00582"/>
    </source>
</evidence>
<protein>
    <submittedName>
        <fullName evidence="3">UspA domain protein</fullName>
    </submittedName>
</protein>